<feature type="compositionally biased region" description="Low complexity" evidence="1">
    <location>
        <begin position="169"/>
        <end position="181"/>
    </location>
</feature>
<reference evidence="2 3" key="1">
    <citation type="submission" date="2016-09" db="EMBL/GenBank/DDBJ databases">
        <title>The draft genome of Dichanthelium oligosanthes: A C3 panicoid grass species.</title>
        <authorList>
            <person name="Studer A.J."/>
            <person name="Schnable J.C."/>
            <person name="Brutnell T.P."/>
        </authorList>
    </citation>
    <scope>NUCLEOTIDE SEQUENCE [LARGE SCALE GENOMIC DNA]</scope>
    <source>
        <strain evidence="3">cv. Kellogg 1175</strain>
        <tissue evidence="2">Leaf</tissue>
    </source>
</reference>
<feature type="region of interest" description="Disordered" evidence="1">
    <location>
        <begin position="165"/>
        <end position="245"/>
    </location>
</feature>
<feature type="region of interest" description="Disordered" evidence="1">
    <location>
        <begin position="317"/>
        <end position="339"/>
    </location>
</feature>
<evidence type="ECO:0000313" key="3">
    <source>
        <dbReference type="Proteomes" id="UP000095767"/>
    </source>
</evidence>
<dbReference type="PANTHER" id="PTHR31949:SF34">
    <property type="entry name" value="EXPRESSED PROTEIN"/>
    <property type="match status" value="1"/>
</dbReference>
<proteinExistence type="predicted"/>
<evidence type="ECO:0000313" key="2">
    <source>
        <dbReference type="EMBL" id="OEL35868.1"/>
    </source>
</evidence>
<dbReference type="EMBL" id="LWDX02010752">
    <property type="protein sequence ID" value="OEL35868.1"/>
    <property type="molecule type" value="Genomic_DNA"/>
</dbReference>
<dbReference type="OrthoDB" id="1929779at2759"/>
<keyword evidence="3" id="KW-1185">Reference proteome</keyword>
<evidence type="ECO:0000256" key="1">
    <source>
        <dbReference type="SAM" id="MobiDB-lite"/>
    </source>
</evidence>
<feature type="non-terminal residue" evidence="2">
    <location>
        <position position="710"/>
    </location>
</feature>
<feature type="compositionally biased region" description="Low complexity" evidence="1">
    <location>
        <begin position="317"/>
        <end position="332"/>
    </location>
</feature>
<comment type="caution">
    <text evidence="2">The sequence shown here is derived from an EMBL/GenBank/DDBJ whole genome shotgun (WGS) entry which is preliminary data.</text>
</comment>
<dbReference type="AlphaFoldDB" id="A0A1E5WF08"/>
<dbReference type="GO" id="GO:0055028">
    <property type="term" value="C:cortical microtubule"/>
    <property type="evidence" value="ECO:0007669"/>
    <property type="project" value="TreeGrafter"/>
</dbReference>
<feature type="compositionally biased region" description="Polar residues" evidence="1">
    <location>
        <begin position="191"/>
        <end position="205"/>
    </location>
</feature>
<feature type="compositionally biased region" description="Polar residues" evidence="1">
    <location>
        <begin position="230"/>
        <end position="244"/>
    </location>
</feature>
<dbReference type="PANTHER" id="PTHR31949">
    <property type="entry name" value="GASTRIC MUCIN-LIKE PROTEIN"/>
    <property type="match status" value="1"/>
</dbReference>
<protein>
    <submittedName>
        <fullName evidence="2">Uncharacterized protein</fullName>
    </submittedName>
</protein>
<accession>A0A1E5WF08</accession>
<gene>
    <name evidence="2" type="ORF">BAE44_0003114</name>
</gene>
<dbReference type="Proteomes" id="UP000095767">
    <property type="component" value="Unassembled WGS sequence"/>
</dbReference>
<dbReference type="STRING" id="888268.A0A1E5WF08"/>
<sequence>MPPSPSPRRFLKEISDEKRHSFGSILPAKSKDDELTLFTDMQKHDRDNVLLEPAEDFYKSISKFSYFLDLKLGVHIAARGENRDLLNADSERNDYDWLLTPSETPLFCSLDDEEDQHIGMADRGRAQIKQIAISRSSTVSNDSFLSSDPGFSFEAPPNLRTSLSDRLVSSSRGGSPSSFSGLDMNRRGRRQSMSPTPSRRASSCHSNDRDRFGSYSKASATCSAKDDLESMQSIPNSYSSSPTVRKNLPVMKSRTITSPKKPSKIFYPSSAPKRSFDSAVWLMDQRKAPQGKFRPLLSSVPSTTLGAVKGDDVHSSMLSHNSSLTTSTNLSSEHGVDQEQSDVVSECEATPSSVIDEDIFMFDKLDVLNEGPNCHQCSLSTTQSGPESPSTVKYAESTIEGLGMEISRIAQTHAMLQVVLRSNILKWQHALVDEVHFVDPKIQTLEEAHRQDHKIRNSKPCAAWEALHITLDCIEDIKKSSLDSQLLNDEPQAGCLQKCPESKSTMDTTDRMLSRQYGENVAQNLKPHDIGDSLLGNNIDISSHQCCISDYQQKEPTSVIECDILRDQTVNHHNEKSSSNKWPIVEGRPLAATNILCSEPYYTRESASTLTRTIGWDSSSAASSIDQGSSRQSVHFERLKSSERYDFEKSQISSTMSCQSIASMSDMSTSNCSVSICPQSNAIVDTGFLTDNSESSALRTMICPEEFDES</sequence>
<organism evidence="2 3">
    <name type="scientific">Dichanthelium oligosanthes</name>
    <dbReference type="NCBI Taxonomy" id="888268"/>
    <lineage>
        <taxon>Eukaryota</taxon>
        <taxon>Viridiplantae</taxon>
        <taxon>Streptophyta</taxon>
        <taxon>Embryophyta</taxon>
        <taxon>Tracheophyta</taxon>
        <taxon>Spermatophyta</taxon>
        <taxon>Magnoliopsida</taxon>
        <taxon>Liliopsida</taxon>
        <taxon>Poales</taxon>
        <taxon>Poaceae</taxon>
        <taxon>PACMAD clade</taxon>
        <taxon>Panicoideae</taxon>
        <taxon>Panicodae</taxon>
        <taxon>Paniceae</taxon>
        <taxon>Dichantheliinae</taxon>
        <taxon>Dichanthelium</taxon>
    </lineage>
</organism>
<name>A0A1E5WF08_9POAL</name>
<dbReference type="GO" id="GO:0043622">
    <property type="term" value="P:cortical microtubule organization"/>
    <property type="evidence" value="ECO:0007669"/>
    <property type="project" value="TreeGrafter"/>
</dbReference>